<organism evidence="4 5">
    <name type="scientific">Trichogramma brassicae</name>
    <dbReference type="NCBI Taxonomy" id="86971"/>
    <lineage>
        <taxon>Eukaryota</taxon>
        <taxon>Metazoa</taxon>
        <taxon>Ecdysozoa</taxon>
        <taxon>Arthropoda</taxon>
        <taxon>Hexapoda</taxon>
        <taxon>Insecta</taxon>
        <taxon>Pterygota</taxon>
        <taxon>Neoptera</taxon>
        <taxon>Endopterygota</taxon>
        <taxon>Hymenoptera</taxon>
        <taxon>Apocrita</taxon>
        <taxon>Proctotrupomorpha</taxon>
        <taxon>Chalcidoidea</taxon>
        <taxon>Trichogrammatidae</taxon>
        <taxon>Trichogramma</taxon>
    </lineage>
</organism>
<keyword evidence="5" id="KW-1185">Reference proteome</keyword>
<dbReference type="AlphaFoldDB" id="A0A6H5HTH2"/>
<accession>A0A6H5HTH2</accession>
<evidence type="ECO:0000256" key="2">
    <source>
        <dbReference type="SAM" id="Phobius"/>
    </source>
</evidence>
<evidence type="ECO:0000256" key="1">
    <source>
        <dbReference type="SAM" id="MobiDB-lite"/>
    </source>
</evidence>
<evidence type="ECO:0000256" key="3">
    <source>
        <dbReference type="SAM" id="SignalP"/>
    </source>
</evidence>
<gene>
    <name evidence="4" type="ORF">TBRA_LOCUS845</name>
</gene>
<feature type="compositionally biased region" description="Polar residues" evidence="1">
    <location>
        <begin position="332"/>
        <end position="347"/>
    </location>
</feature>
<feature type="region of interest" description="Disordered" evidence="1">
    <location>
        <begin position="332"/>
        <end position="368"/>
    </location>
</feature>
<feature type="chain" id="PRO_5026356900" evidence="3">
    <location>
        <begin position="32"/>
        <end position="786"/>
    </location>
</feature>
<reference evidence="4 5" key="1">
    <citation type="submission" date="2020-02" db="EMBL/GenBank/DDBJ databases">
        <authorList>
            <person name="Ferguson B K."/>
        </authorList>
    </citation>
    <scope>NUCLEOTIDE SEQUENCE [LARGE SCALE GENOMIC DNA]</scope>
</reference>
<dbReference type="Proteomes" id="UP000479190">
    <property type="component" value="Unassembled WGS sequence"/>
</dbReference>
<keyword evidence="2" id="KW-0472">Membrane</keyword>
<feature type="non-terminal residue" evidence="4">
    <location>
        <position position="1"/>
    </location>
</feature>
<dbReference type="EMBL" id="CADCXV010000180">
    <property type="protein sequence ID" value="CAB0028707.1"/>
    <property type="molecule type" value="Genomic_DNA"/>
</dbReference>
<keyword evidence="2" id="KW-0812">Transmembrane</keyword>
<evidence type="ECO:0000313" key="5">
    <source>
        <dbReference type="Proteomes" id="UP000479190"/>
    </source>
</evidence>
<feature type="transmembrane region" description="Helical" evidence="2">
    <location>
        <begin position="142"/>
        <end position="160"/>
    </location>
</feature>
<feature type="compositionally biased region" description="Basic and acidic residues" evidence="1">
    <location>
        <begin position="350"/>
        <end position="368"/>
    </location>
</feature>
<proteinExistence type="predicted"/>
<feature type="region of interest" description="Disordered" evidence="1">
    <location>
        <begin position="281"/>
        <end position="308"/>
    </location>
</feature>
<feature type="signal peptide" evidence="3">
    <location>
        <begin position="1"/>
        <end position="31"/>
    </location>
</feature>
<keyword evidence="2" id="KW-1133">Transmembrane helix</keyword>
<sequence length="786" mass="89374">ARRGEGKRWWWGLKDACPMLLLLADRQPASSSRCTCRTDRPFVCDIYLSPELDSFSSRLYETLSGPYARGTIDSPKAAAAAATATRVATTMGPTFSSPVYNNEELLQAAAAAAAVLLRITTITPILAYVADYVRCARRTRKTLRRVLLLYWALYTLLYKFSRAHTFPGVAKFLKISRRRTRREAARRFSMTMAPPSLYTYARKHLQSFLAPLANAHVFELPCAAHVAVELYSVAVHVRQVSRTRWSHCVSVSSEPCAMFNSRDNWRDAAAAAEEAAHPDYSFSPRRLKRRKASKDIERERARRRKKGAVPNPRLYVYARTCMQDSLGYATRAHSSSQAIENTRTQQGPMRVRERERKKETKERRDDDGFIKSDFRIRHAAAAASHQQRKKLGPENRYSILRGVLCIHIARDLLDGNLLLRTFYWRIGKTPCGQQWVSRRRRRRVSLPCAREESQRYARARPAYLRKREESGERADVRRKIIARECDAAEAVAAAAATAARGEKLSRQGSACDAPIHRVPGNDYPWDSVCAWASISSLYVPCVCTRWLYVLRHRRSRVLHMIIAAPQALRYSLCQAHTFPQSYNFNAHSSAQKRKNDFYYSLEADDNDDELFESSTEIKSHLLSQLLRRCDQLDTAESRKTHASFVGCDCSAARHSAGRLSIPGVLKKKILVNSTLNDRGRSCNTFVRTSSRARFIRQGAHHCHFGISRRRTRLEGTAKLPGPSNSSSRRSLVCLAARGSFLSFSLVPLQQQQQRSRAHSQKPDHPSLYCAYIAHDSRELQPEHQRV</sequence>
<protein>
    <submittedName>
        <fullName evidence="4">Uncharacterized protein</fullName>
    </submittedName>
</protein>
<keyword evidence="3" id="KW-0732">Signal</keyword>
<evidence type="ECO:0000313" key="4">
    <source>
        <dbReference type="EMBL" id="CAB0028707.1"/>
    </source>
</evidence>
<name>A0A6H5HTH2_9HYME</name>